<name>A0A8X6QST6_NEPPI</name>
<feature type="transmembrane region" description="Helical" evidence="1">
    <location>
        <begin position="106"/>
        <end position="123"/>
    </location>
</feature>
<dbReference type="Proteomes" id="UP000887013">
    <property type="component" value="Unassembled WGS sequence"/>
</dbReference>
<dbReference type="OrthoDB" id="188749at2759"/>
<evidence type="ECO:0000313" key="3">
    <source>
        <dbReference type="EMBL" id="GFU29266.1"/>
    </source>
</evidence>
<dbReference type="PANTHER" id="PTHR35982">
    <property type="entry name" value="AGAP005361-PA"/>
    <property type="match status" value="1"/>
</dbReference>
<keyword evidence="1" id="KW-0472">Membrane</keyword>
<evidence type="ECO:0000259" key="2">
    <source>
        <dbReference type="Pfam" id="PF25085"/>
    </source>
</evidence>
<dbReference type="Pfam" id="PF25085">
    <property type="entry name" value="DUF7802"/>
    <property type="match status" value="1"/>
</dbReference>
<accession>A0A8X6QST6</accession>
<keyword evidence="4" id="KW-1185">Reference proteome</keyword>
<feature type="domain" description="DUF7802" evidence="2">
    <location>
        <begin position="22"/>
        <end position="406"/>
    </location>
</feature>
<dbReference type="InterPro" id="IPR056704">
    <property type="entry name" value="DUF7802"/>
</dbReference>
<keyword evidence="1" id="KW-1133">Transmembrane helix</keyword>
<organism evidence="3 4">
    <name type="scientific">Nephila pilipes</name>
    <name type="common">Giant wood spider</name>
    <name type="synonym">Nephila maculata</name>
    <dbReference type="NCBI Taxonomy" id="299642"/>
    <lineage>
        <taxon>Eukaryota</taxon>
        <taxon>Metazoa</taxon>
        <taxon>Ecdysozoa</taxon>
        <taxon>Arthropoda</taxon>
        <taxon>Chelicerata</taxon>
        <taxon>Arachnida</taxon>
        <taxon>Araneae</taxon>
        <taxon>Araneomorphae</taxon>
        <taxon>Entelegynae</taxon>
        <taxon>Araneoidea</taxon>
        <taxon>Nephilidae</taxon>
        <taxon>Nephila</taxon>
    </lineage>
</organism>
<evidence type="ECO:0000313" key="4">
    <source>
        <dbReference type="Proteomes" id="UP000887013"/>
    </source>
</evidence>
<feature type="transmembrane region" description="Helical" evidence="1">
    <location>
        <begin position="288"/>
        <end position="308"/>
    </location>
</feature>
<dbReference type="PANTHER" id="PTHR35982:SF1">
    <property type="entry name" value="SPIROCYCLASE, AVEC FAMILY"/>
    <property type="match status" value="1"/>
</dbReference>
<keyword evidence="1" id="KW-0812">Transmembrane</keyword>
<reference evidence="3" key="1">
    <citation type="submission" date="2020-08" db="EMBL/GenBank/DDBJ databases">
        <title>Multicomponent nature underlies the extraordinary mechanical properties of spider dragline silk.</title>
        <authorList>
            <person name="Kono N."/>
            <person name="Nakamura H."/>
            <person name="Mori M."/>
            <person name="Yoshida Y."/>
            <person name="Ohtoshi R."/>
            <person name="Malay A.D."/>
            <person name="Moran D.A.P."/>
            <person name="Tomita M."/>
            <person name="Numata K."/>
            <person name="Arakawa K."/>
        </authorList>
    </citation>
    <scope>NUCLEOTIDE SEQUENCE</scope>
</reference>
<comment type="caution">
    <text evidence="3">The sequence shown here is derived from an EMBL/GenBank/DDBJ whole genome shotgun (WGS) entry which is preliminary data.</text>
</comment>
<dbReference type="EMBL" id="BMAW01129188">
    <property type="protein sequence ID" value="GFU29266.1"/>
    <property type="molecule type" value="Genomic_DNA"/>
</dbReference>
<feature type="transmembrane region" description="Helical" evidence="1">
    <location>
        <begin position="175"/>
        <end position="191"/>
    </location>
</feature>
<proteinExistence type="predicted"/>
<gene>
    <name evidence="3" type="primary">AVEN_28450_2</name>
    <name evidence="3" type="ORF">NPIL_643641</name>
</gene>
<feature type="transmembrane region" description="Helical" evidence="1">
    <location>
        <begin position="391"/>
        <end position="410"/>
    </location>
</feature>
<dbReference type="AlphaFoldDB" id="A0A8X6QST6"/>
<feature type="transmembrane region" description="Helical" evidence="1">
    <location>
        <begin position="135"/>
        <end position="155"/>
    </location>
</feature>
<evidence type="ECO:0000256" key="1">
    <source>
        <dbReference type="SAM" id="Phobius"/>
    </source>
</evidence>
<feature type="transmembrane region" description="Helical" evidence="1">
    <location>
        <begin position="67"/>
        <end position="86"/>
    </location>
</feature>
<sequence>MESIVMETVDGNATSKVRPFSTEWLISFKDPRDLWQEHWFALTLEIANVAILFQMLRHAKRRGNEALYIIIGTMFSIICFEILPLIPRPGYQLWWYHQGVINILDQRVPSFIITSFVIVHYVAHNLTKDCNLPTYTRSLVTGIIGILMYFPYMWLAPRLLLTILHFDDPVFEARFLNVPYFQILVLFLLFFHTTQLFLQNCEAIEPQDRNSVNYMWCAIQSGSASALYTIVEQYLLYLIITLTLKQNAGWCLLAALAITASLAKDELKSLQMKSYSITGALQPLKSKIFWAAVVLFVFSSTLPLWLNIKDLKSKGTRLELGPCPIIHEVSNTSPLEIARRRYICQDDAQHLDFDFHCVNQAALRFGVQNNVNHYTICGKAFTNPQNFAKLMIAYSSICLFLIYNLTRFLLNYKQNKRIEISCSKLE</sequence>
<protein>
    <recommendedName>
        <fullName evidence="2">DUF7802 domain-containing protein</fullName>
    </recommendedName>
</protein>